<keyword evidence="2" id="KW-1185">Reference proteome</keyword>
<accession>A0ABZ0Z5A3</accession>
<reference evidence="1 2" key="1">
    <citation type="submission" date="2023-11" db="EMBL/GenBank/DDBJ databases">
        <authorList>
            <person name="Cook R."/>
            <person name="Crisci M."/>
            <person name="Pye H."/>
            <person name="Adriaenssens E."/>
            <person name="Santini J."/>
        </authorList>
    </citation>
    <scope>NUCLEOTIDE SEQUENCE [LARGE SCALE GENOMIC DNA]</scope>
    <source>
        <strain evidence="1">Lak_Megaphage_RVC_AP1_GC26</strain>
    </source>
</reference>
<protein>
    <submittedName>
        <fullName evidence="1">Uncharacterized protein</fullName>
    </submittedName>
</protein>
<name>A0ABZ0Z5A3_9CAUD</name>
<dbReference type="EMBL" id="OR769218">
    <property type="protein sequence ID" value="WQJ54368.1"/>
    <property type="molecule type" value="Genomic_DNA"/>
</dbReference>
<sequence length="296" mass="35711">MRQSEKIKYMLTTELTEDELKNVIHYSFSNRPIDTKLWSELLDKLDLTYEDITTDFRDKIKNLVYDAFIVKRIDYDEVSYNLSLLRAKKYIEKYTKDRNISDLIKGWLLYTSTDKCYFYPNAWKEPEQNRILEFFNINNNQKTYRNDDLTLMFCVYVVSNDYKRNISDYERFEPSAKLLATRLMELKGIFDMVENYLIKLTSNLYYTPISQSTYNLIEETNQKIYYYIYDITNGSVTTKLKADIECNEMLLSFDYDVKQHYIIKNTGFDFIFELLNYDILYFNTYGTFFNCLYSIK</sequence>
<evidence type="ECO:0000313" key="2">
    <source>
        <dbReference type="Proteomes" id="UP001346559"/>
    </source>
</evidence>
<proteinExistence type="predicted"/>
<organism evidence="1 2">
    <name type="scientific">phage Lak_Megaphage_RVC_AP1_GC26</name>
    <dbReference type="NCBI Taxonomy" id="3109224"/>
    <lineage>
        <taxon>Viruses</taxon>
        <taxon>Duplodnaviria</taxon>
        <taxon>Heunggongvirae</taxon>
        <taxon>Uroviricota</taxon>
        <taxon>Caudoviricetes</taxon>
        <taxon>Caudoviricetes code 15 clade</taxon>
    </lineage>
</organism>
<dbReference type="Proteomes" id="UP001346559">
    <property type="component" value="Segment"/>
</dbReference>
<evidence type="ECO:0000313" key="1">
    <source>
        <dbReference type="EMBL" id="WQJ54368.1"/>
    </source>
</evidence>